<dbReference type="InterPro" id="IPR036505">
    <property type="entry name" value="Amidase/PGRP_sf"/>
</dbReference>
<reference evidence="2 3" key="1">
    <citation type="submission" date="2018-02" db="EMBL/GenBank/DDBJ databases">
        <title>Lelliotia aquatilis sp. nov., isolated from drinking water.</title>
        <authorList>
            <person name="Kaempfer P."/>
            <person name="Glaeser S."/>
            <person name="Exner M."/>
            <person name="Doijad S."/>
            <person name="Chakraborty T."/>
        </authorList>
    </citation>
    <scope>NUCLEOTIDE SEQUENCE [LARGE SCALE GENOMIC DNA]</scope>
    <source>
        <strain evidence="2 3">6331-17</strain>
    </source>
</reference>
<dbReference type="SUPFAM" id="SSF55846">
    <property type="entry name" value="N-acetylmuramoyl-L-alanine amidase-like"/>
    <property type="match status" value="1"/>
</dbReference>
<sequence length="194" mass="21899">MANWKGIVGLSFTQETFDKYCHSLHWTQWRPSAIVLHNTSTPTLMQRPNGFTAKHIENLVHYYRDDQGWSAGPHLFIDDKQIWVFCPLTLSGVHSPSYNKMALGVEMLGEYSTELFDSGRGLSVQKNTVAALATLYAVLGLNPENLILHKEDPLTKHKTCPGKHVDKTALVEKVKQLVVKRHGGDHFKEADEHP</sequence>
<evidence type="ECO:0000259" key="1">
    <source>
        <dbReference type="Pfam" id="PF01510"/>
    </source>
</evidence>
<gene>
    <name evidence="2" type="ORF">C3712_11500</name>
</gene>
<dbReference type="Pfam" id="PF01510">
    <property type="entry name" value="Amidase_2"/>
    <property type="match status" value="1"/>
</dbReference>
<dbReference type="CDD" id="cd06583">
    <property type="entry name" value="PGRP"/>
    <property type="match status" value="1"/>
</dbReference>
<evidence type="ECO:0000313" key="3">
    <source>
        <dbReference type="Proteomes" id="UP000237025"/>
    </source>
</evidence>
<evidence type="ECO:0000313" key="2">
    <source>
        <dbReference type="EMBL" id="POZ22780.1"/>
    </source>
</evidence>
<feature type="domain" description="N-acetylmuramoyl-L-alanine amidase" evidence="1">
    <location>
        <begin position="30"/>
        <end position="163"/>
    </location>
</feature>
<protein>
    <recommendedName>
        <fullName evidence="1">N-acetylmuramoyl-L-alanine amidase domain-containing protein</fullName>
    </recommendedName>
</protein>
<name>A0ABX5A1P9_9ENTR</name>
<dbReference type="RefSeq" id="WP_103949488.1">
    <property type="nucleotide sequence ID" value="NZ_PQVT01000008.1"/>
</dbReference>
<dbReference type="EMBL" id="PQVW01000007">
    <property type="protein sequence ID" value="POZ22780.1"/>
    <property type="molecule type" value="Genomic_DNA"/>
</dbReference>
<organism evidence="2 3">
    <name type="scientific">Lelliottia aquatilis</name>
    <dbReference type="NCBI Taxonomy" id="2080838"/>
    <lineage>
        <taxon>Bacteria</taxon>
        <taxon>Pseudomonadati</taxon>
        <taxon>Pseudomonadota</taxon>
        <taxon>Gammaproteobacteria</taxon>
        <taxon>Enterobacterales</taxon>
        <taxon>Enterobacteriaceae</taxon>
        <taxon>Lelliottia</taxon>
    </lineage>
</organism>
<dbReference type="Gene3D" id="3.40.80.10">
    <property type="entry name" value="Peptidoglycan recognition protein-like"/>
    <property type="match status" value="1"/>
</dbReference>
<accession>A0ABX5A1P9</accession>
<proteinExistence type="predicted"/>
<keyword evidence="3" id="KW-1185">Reference proteome</keyword>
<comment type="caution">
    <text evidence="2">The sequence shown here is derived from an EMBL/GenBank/DDBJ whole genome shotgun (WGS) entry which is preliminary data.</text>
</comment>
<dbReference type="InterPro" id="IPR002502">
    <property type="entry name" value="Amidase_domain"/>
</dbReference>
<dbReference type="Proteomes" id="UP000237025">
    <property type="component" value="Unassembled WGS sequence"/>
</dbReference>